<organism evidence="1 2">
    <name type="scientific">Sparassis crispa</name>
    <dbReference type="NCBI Taxonomy" id="139825"/>
    <lineage>
        <taxon>Eukaryota</taxon>
        <taxon>Fungi</taxon>
        <taxon>Dikarya</taxon>
        <taxon>Basidiomycota</taxon>
        <taxon>Agaricomycotina</taxon>
        <taxon>Agaricomycetes</taxon>
        <taxon>Polyporales</taxon>
        <taxon>Sparassidaceae</taxon>
        <taxon>Sparassis</taxon>
    </lineage>
</organism>
<name>A0A401GYX1_9APHY</name>
<dbReference type="EMBL" id="BFAD01000011">
    <property type="protein sequence ID" value="GBE87354.1"/>
    <property type="molecule type" value="Genomic_DNA"/>
</dbReference>
<sequence length="81" mass="9135">MDEGFESMRVKPYWVGEGSWSFIRSLRADGRLGTIQHTTAEGHLHSEASMGRRCCESDLRAIHEIVARCGKLEKVSVEDVE</sequence>
<keyword evidence="2" id="KW-1185">Reference proteome</keyword>
<dbReference type="Proteomes" id="UP000287166">
    <property type="component" value="Unassembled WGS sequence"/>
</dbReference>
<dbReference type="RefSeq" id="XP_027618267.1">
    <property type="nucleotide sequence ID" value="XM_027762466.1"/>
</dbReference>
<reference evidence="1 2" key="1">
    <citation type="journal article" date="2018" name="Sci. Rep.">
        <title>Genome sequence of the cauliflower mushroom Sparassis crispa (Hanabiratake) and its association with beneficial usage.</title>
        <authorList>
            <person name="Kiyama R."/>
            <person name="Furutani Y."/>
            <person name="Kawaguchi K."/>
            <person name="Nakanishi T."/>
        </authorList>
    </citation>
    <scope>NUCLEOTIDE SEQUENCE [LARGE SCALE GENOMIC DNA]</scope>
</reference>
<comment type="caution">
    <text evidence="1">The sequence shown here is derived from an EMBL/GenBank/DDBJ whole genome shotgun (WGS) entry which is preliminary data.</text>
</comment>
<evidence type="ECO:0000313" key="1">
    <source>
        <dbReference type="EMBL" id="GBE87354.1"/>
    </source>
</evidence>
<protein>
    <submittedName>
        <fullName evidence="1">Uncharacterized protein</fullName>
    </submittedName>
</protein>
<evidence type="ECO:0000313" key="2">
    <source>
        <dbReference type="Proteomes" id="UP000287166"/>
    </source>
</evidence>
<proteinExistence type="predicted"/>
<gene>
    <name evidence="1" type="ORF">SCP_1100290</name>
</gene>
<accession>A0A401GYX1</accession>
<dbReference type="AlphaFoldDB" id="A0A401GYX1"/>
<dbReference type="GeneID" id="38784271"/>
<dbReference type="InParanoid" id="A0A401GYX1"/>